<gene>
    <name evidence="1" type="ORF">E3N88_26750</name>
</gene>
<dbReference type="OrthoDB" id="1743805at2759"/>
<keyword evidence="2" id="KW-1185">Reference proteome</keyword>
<evidence type="ECO:0000313" key="2">
    <source>
        <dbReference type="Proteomes" id="UP000326396"/>
    </source>
</evidence>
<organism evidence="1 2">
    <name type="scientific">Mikania micrantha</name>
    <name type="common">bitter vine</name>
    <dbReference type="NCBI Taxonomy" id="192012"/>
    <lineage>
        <taxon>Eukaryota</taxon>
        <taxon>Viridiplantae</taxon>
        <taxon>Streptophyta</taxon>
        <taxon>Embryophyta</taxon>
        <taxon>Tracheophyta</taxon>
        <taxon>Spermatophyta</taxon>
        <taxon>Magnoliopsida</taxon>
        <taxon>eudicotyledons</taxon>
        <taxon>Gunneridae</taxon>
        <taxon>Pentapetalae</taxon>
        <taxon>asterids</taxon>
        <taxon>campanulids</taxon>
        <taxon>Asterales</taxon>
        <taxon>Asteraceae</taxon>
        <taxon>Asteroideae</taxon>
        <taxon>Heliantheae alliance</taxon>
        <taxon>Eupatorieae</taxon>
        <taxon>Mikania</taxon>
    </lineage>
</organism>
<accession>A0A5N6MUP5</accession>
<proteinExistence type="predicted"/>
<protein>
    <submittedName>
        <fullName evidence="1">Uncharacterized protein</fullName>
    </submittedName>
</protein>
<dbReference type="AlphaFoldDB" id="A0A5N6MUP5"/>
<reference evidence="1 2" key="1">
    <citation type="submission" date="2019-05" db="EMBL/GenBank/DDBJ databases">
        <title>Mikania micrantha, genome provides insights into the molecular mechanism of rapid growth.</title>
        <authorList>
            <person name="Liu B."/>
        </authorList>
    </citation>
    <scope>NUCLEOTIDE SEQUENCE [LARGE SCALE GENOMIC DNA]</scope>
    <source>
        <strain evidence="1">NLD-2019</strain>
        <tissue evidence="1">Leaf</tissue>
    </source>
</reference>
<sequence>MSFWDVNFFFEDDKIEQDSVGRSYYGDSKPQELPDLNEEPNFQAYNANRIPDLNEDPRVESFYSYENKQEFGWESQPSYKHEANEVYSETQNNGHDYYDGGHHVMSSGSDAGGDLAEHPILQFPEGSTAFGRCAKFRTMRIGRQKAIDWDVLTEIGERERAERWIGEETPWRRLFEMAFQPSYREVVAEFLSTFTFCPGGVPEVVFSMLRQRHEMSLAEFAVITGLYWEPETVTPLYTAGITEIDDATLRAWWPHIADDPFRGTKARVSCIRDPLIRYMHRLIATSISGRGRSREWCTLQDLFYLYCLITGRTCQLARCLAEYFATYYHRQQRGAIYGGAYITIIGRALGHLHQDTIEEMSDPVDPVRLDRRTLFGMKIVQDFPGVGLRFSLVRGVMWVPPPTGDGRSRGRGSWTGR</sequence>
<dbReference type="Proteomes" id="UP000326396">
    <property type="component" value="Linkage Group LG4"/>
</dbReference>
<comment type="caution">
    <text evidence="1">The sequence shown here is derived from an EMBL/GenBank/DDBJ whole genome shotgun (WGS) entry which is preliminary data.</text>
</comment>
<name>A0A5N6MUP5_9ASTR</name>
<evidence type="ECO:0000313" key="1">
    <source>
        <dbReference type="EMBL" id="KAD4178159.1"/>
    </source>
</evidence>
<dbReference type="EMBL" id="SZYD01000014">
    <property type="protein sequence ID" value="KAD4178159.1"/>
    <property type="molecule type" value="Genomic_DNA"/>
</dbReference>